<keyword evidence="2" id="KW-1185">Reference proteome</keyword>
<dbReference type="AlphaFoldDB" id="A0A9J7AVH0"/>
<evidence type="ECO:0000313" key="2">
    <source>
        <dbReference type="Proteomes" id="UP001060336"/>
    </source>
</evidence>
<reference evidence="1" key="1">
    <citation type="submission" date="2022-08" db="EMBL/GenBank/DDBJ databases">
        <title>Nisaea acidiphila sp. nov., isolated from a marine algal debris and emended description of the genus Nisaea Urios et al. 2008.</title>
        <authorList>
            <person name="Kwon K."/>
        </authorList>
    </citation>
    <scope>NUCLEOTIDE SEQUENCE</scope>
    <source>
        <strain evidence="1">MEBiC11861</strain>
    </source>
</reference>
<proteinExistence type="predicted"/>
<sequence>MIAFIGHHPKDKRKTSNHSQILSKIIQHASHLKVERNSLVFSGGSRELVSNFIRDSLEVYTNLSGEDVCVIWVSLKPLMSMAMILQIVGSSLVRAAGWFDQSKGNDCKESLVFLDLPGDVDWKPTPPKALRNLLPFVAGKHVIFVVEPPVRGRIADAETADVVKLLQDLGDYPMMHRVDTFVVNCDPQYPLQLSDTGIVPSQPEVSDAARSAGPGPDARLLERIGLRSGDLVRPMYLLAHPAHARVFQFIADSINATDRDLEDFRDPSLVRVLQSGALDLTEQAENLVRSRWLPRGDAEASDAIARANASRILSYDSPMLLQSTNGDLQDLLSRIPEHSAPFILCSELVFGVFRHHHRTIDAVAAYANDVHSRIQAIKTNEHQVQALVNYLGRFMLDEHFPFSPHLFKIFEDLSANLSLSQIDRSEMTADAIVASSRTLYKVGYVFDRLVSMRKLQASTPVRSRLYGNASKPMASYRPKSPVEAARIAFRRGAALWHSNDPEAAAEVYRNVIGELELVGADGGVGTIASEWSVLHFYDLLAARSGGATSVDEDIRHLERLRRLSGIPAPVPTLKSFLVSGLLEPFWLPGQPAYKHQAIAIHFTRFDFSAAARIARYVIDTMRTPVLMCPVSSASGQPVAPDPAILRHVVVGASDSGDGIAEFLNRTHPTLSKFYHVRMDEEFGVPVQFVHEGMTFVALFGSGVNGIQDAWVRFLDNAIAHQWEEERLMLESIGTAVLTRILTDASSELCKAFIERIKQYARAVEGTEPTSPKVDEFEARLNRLELQIRSGKATDVTQVTAILDVESLSPLQQSRYAHATSLSTVVGVVGATLDDLEFKVLAVEDVESICAMLLGLLNTVEPALEAQRHRDLVIQYQASLRQKLAKMHDMRQLARTSGAALAMSETSSIASETLVVGKHLVSDLLKALPRG</sequence>
<dbReference type="Proteomes" id="UP001060336">
    <property type="component" value="Chromosome"/>
</dbReference>
<evidence type="ECO:0000313" key="1">
    <source>
        <dbReference type="EMBL" id="UUX51320.1"/>
    </source>
</evidence>
<organism evidence="1 2">
    <name type="scientific">Nisaea acidiphila</name>
    <dbReference type="NCBI Taxonomy" id="1862145"/>
    <lineage>
        <taxon>Bacteria</taxon>
        <taxon>Pseudomonadati</taxon>
        <taxon>Pseudomonadota</taxon>
        <taxon>Alphaproteobacteria</taxon>
        <taxon>Rhodospirillales</taxon>
        <taxon>Thalassobaculaceae</taxon>
        <taxon>Nisaea</taxon>
    </lineage>
</organism>
<name>A0A9J7AVH0_9PROT</name>
<protein>
    <submittedName>
        <fullName evidence="1">Uncharacterized protein</fullName>
    </submittedName>
</protein>
<accession>A0A9J7AVH0</accession>
<dbReference type="RefSeq" id="WP_257770739.1">
    <property type="nucleotide sequence ID" value="NZ_CP102480.1"/>
</dbReference>
<dbReference type="EMBL" id="CP102480">
    <property type="protein sequence ID" value="UUX51320.1"/>
    <property type="molecule type" value="Genomic_DNA"/>
</dbReference>
<dbReference type="KEGG" id="naci:NUH88_06395"/>
<gene>
    <name evidence="1" type="ORF">NUH88_06395</name>
</gene>